<name>A0ABT1WR82_9LACT</name>
<evidence type="ECO:0000313" key="6">
    <source>
        <dbReference type="Proteomes" id="UP001059480"/>
    </source>
</evidence>
<gene>
    <name evidence="5" type="ORF">NPA36_08975</name>
</gene>
<dbReference type="PANTHER" id="PTHR44846:SF1">
    <property type="entry name" value="MANNOSYL-D-GLYCERATE TRANSPORT_METABOLISM SYSTEM REPRESSOR MNGR-RELATED"/>
    <property type="match status" value="1"/>
</dbReference>
<keyword evidence="2" id="KW-0238">DNA-binding</keyword>
<dbReference type="InterPro" id="IPR050679">
    <property type="entry name" value="Bact_HTH_transcr_reg"/>
</dbReference>
<dbReference type="PANTHER" id="PTHR44846">
    <property type="entry name" value="MANNOSYL-D-GLYCERATE TRANSPORT/METABOLISM SYSTEM REPRESSOR MNGR-RELATED"/>
    <property type="match status" value="1"/>
</dbReference>
<dbReference type="Gene3D" id="1.10.10.10">
    <property type="entry name" value="Winged helix-like DNA-binding domain superfamily/Winged helix DNA-binding domain"/>
    <property type="match status" value="1"/>
</dbReference>
<keyword evidence="3" id="KW-0804">Transcription</keyword>
<dbReference type="Pfam" id="PF07702">
    <property type="entry name" value="UTRA"/>
    <property type="match status" value="1"/>
</dbReference>
<dbReference type="PRINTS" id="PR00035">
    <property type="entry name" value="HTHGNTR"/>
</dbReference>
<comment type="caution">
    <text evidence="5">The sequence shown here is derived from an EMBL/GenBank/DDBJ whole genome shotgun (WGS) entry which is preliminary data.</text>
</comment>
<dbReference type="CDD" id="cd07377">
    <property type="entry name" value="WHTH_GntR"/>
    <property type="match status" value="1"/>
</dbReference>
<dbReference type="SMART" id="SM00866">
    <property type="entry name" value="UTRA"/>
    <property type="match status" value="1"/>
</dbReference>
<evidence type="ECO:0000256" key="3">
    <source>
        <dbReference type="ARBA" id="ARBA00023163"/>
    </source>
</evidence>
<feature type="domain" description="HTH gntR-type" evidence="4">
    <location>
        <begin position="3"/>
        <end position="69"/>
    </location>
</feature>
<reference evidence="5" key="3">
    <citation type="journal article" date="2023" name="Microbiol. Resour. Announc.">
        <title>Draft Genome Sequence of Granulicatella sp. Strain S8, Isolated from a Marine Fish, Seriola quinqueradiata.</title>
        <authorList>
            <person name="Lee M."/>
            <person name="Farooq A."/>
            <person name="Jeong J.B."/>
            <person name="Jung M.Y."/>
        </authorList>
    </citation>
    <scope>NUCLEOTIDE SEQUENCE</scope>
    <source>
        <strain evidence="5">S8</strain>
    </source>
</reference>
<dbReference type="PROSITE" id="PS50949">
    <property type="entry name" value="HTH_GNTR"/>
    <property type="match status" value="1"/>
</dbReference>
<sequence length="231" mass="26608">MSEPMYITIKNQLLKVISQMHPNEMILSERELVKHFDASRMTVRKAVNLLVEEGVLYRDANRGTFVSDSAVAGKGQMVLSGTENYQFQVIYFALKYQPDHHVDHRIIRKLKLEMETSILRVVRMVKKGDTVIGIQEGYMSEKYVQNHEFSDVDTLFDIEKLLQISVLEQNFEAVIVPAQYANLLAVPIQTPIIKSEGLMSHLDGRPFLYLVEYHHPKYSQLSLITRPQVSQ</sequence>
<dbReference type="SUPFAM" id="SSF64288">
    <property type="entry name" value="Chorismate lyase-like"/>
    <property type="match status" value="1"/>
</dbReference>
<evidence type="ECO:0000259" key="4">
    <source>
        <dbReference type="PROSITE" id="PS50949"/>
    </source>
</evidence>
<protein>
    <submittedName>
        <fullName evidence="5">GntR family transcriptional regulator</fullName>
    </submittedName>
</protein>
<dbReference type="InterPro" id="IPR036390">
    <property type="entry name" value="WH_DNA-bd_sf"/>
</dbReference>
<dbReference type="InterPro" id="IPR000524">
    <property type="entry name" value="Tscrpt_reg_HTH_GntR"/>
</dbReference>
<dbReference type="InterPro" id="IPR011663">
    <property type="entry name" value="UTRA"/>
</dbReference>
<proteinExistence type="predicted"/>
<dbReference type="Proteomes" id="UP001059480">
    <property type="component" value="Unassembled WGS sequence"/>
</dbReference>
<dbReference type="EMBL" id="JANHNZ010000011">
    <property type="protein sequence ID" value="MCQ9210679.1"/>
    <property type="molecule type" value="Genomic_DNA"/>
</dbReference>
<dbReference type="SUPFAM" id="SSF46785">
    <property type="entry name" value="Winged helix' DNA-binding domain"/>
    <property type="match status" value="1"/>
</dbReference>
<dbReference type="InterPro" id="IPR036388">
    <property type="entry name" value="WH-like_DNA-bd_sf"/>
</dbReference>
<dbReference type="SMART" id="SM00345">
    <property type="entry name" value="HTH_GNTR"/>
    <property type="match status" value="1"/>
</dbReference>
<reference evidence="5" key="2">
    <citation type="journal article" date="2023" name="Curr. Microbiol.">
        <title>Granulicatella seriolae sp. nov., a Novel Facultative Anaerobe Isolated from Yellowtail Marine Fish.</title>
        <authorList>
            <person name="Lee M."/>
            <person name="Choi Y.J."/>
            <person name="Farooq A."/>
            <person name="Jeong J.B."/>
            <person name="Jung M.Y."/>
        </authorList>
    </citation>
    <scope>NUCLEOTIDE SEQUENCE</scope>
    <source>
        <strain evidence="5">S8</strain>
    </source>
</reference>
<evidence type="ECO:0000313" key="5">
    <source>
        <dbReference type="EMBL" id="MCQ9210679.1"/>
    </source>
</evidence>
<keyword evidence="1" id="KW-0805">Transcription regulation</keyword>
<dbReference type="InterPro" id="IPR028978">
    <property type="entry name" value="Chorismate_lyase_/UTRA_dom_sf"/>
</dbReference>
<evidence type="ECO:0000256" key="2">
    <source>
        <dbReference type="ARBA" id="ARBA00023125"/>
    </source>
</evidence>
<reference evidence="5" key="1">
    <citation type="submission" date="2022-07" db="EMBL/GenBank/DDBJ databases">
        <authorList>
            <person name="Jung M.-Y."/>
            <person name="Lee M."/>
        </authorList>
    </citation>
    <scope>NUCLEOTIDE SEQUENCE</scope>
    <source>
        <strain evidence="5">S8</strain>
    </source>
</reference>
<dbReference type="Pfam" id="PF00392">
    <property type="entry name" value="GntR"/>
    <property type="match status" value="1"/>
</dbReference>
<accession>A0ABT1WR82</accession>
<organism evidence="5 6">
    <name type="scientific">Granulicatella seriolae</name>
    <dbReference type="NCBI Taxonomy" id="2967226"/>
    <lineage>
        <taxon>Bacteria</taxon>
        <taxon>Bacillati</taxon>
        <taxon>Bacillota</taxon>
        <taxon>Bacilli</taxon>
        <taxon>Lactobacillales</taxon>
        <taxon>Carnobacteriaceae</taxon>
        <taxon>Granulicatella</taxon>
    </lineage>
</organism>
<dbReference type="RefSeq" id="WP_256945791.1">
    <property type="nucleotide sequence ID" value="NZ_JANHNZ010000011.1"/>
</dbReference>
<dbReference type="Gene3D" id="3.40.1410.10">
    <property type="entry name" value="Chorismate lyase-like"/>
    <property type="match status" value="1"/>
</dbReference>
<evidence type="ECO:0000256" key="1">
    <source>
        <dbReference type="ARBA" id="ARBA00023015"/>
    </source>
</evidence>
<keyword evidence="6" id="KW-1185">Reference proteome</keyword>